<reference evidence="1" key="1">
    <citation type="submission" date="2024-09" db="EMBL/GenBank/DDBJ databases">
        <title>Black Yeasts Isolated from many extreme environments.</title>
        <authorList>
            <person name="Coleine C."/>
            <person name="Stajich J.E."/>
            <person name="Selbmann L."/>
        </authorList>
    </citation>
    <scope>NUCLEOTIDE SEQUENCE</scope>
    <source>
        <strain evidence="1">CCFEE 5737</strain>
    </source>
</reference>
<dbReference type="EMBL" id="JAWDJW010007127">
    <property type="protein sequence ID" value="KAK3062781.1"/>
    <property type="molecule type" value="Genomic_DNA"/>
</dbReference>
<organism evidence="1 2">
    <name type="scientific">Coniosporium uncinatum</name>
    <dbReference type="NCBI Taxonomy" id="93489"/>
    <lineage>
        <taxon>Eukaryota</taxon>
        <taxon>Fungi</taxon>
        <taxon>Dikarya</taxon>
        <taxon>Ascomycota</taxon>
        <taxon>Pezizomycotina</taxon>
        <taxon>Dothideomycetes</taxon>
        <taxon>Dothideomycetes incertae sedis</taxon>
        <taxon>Coniosporium</taxon>
    </lineage>
</organism>
<gene>
    <name evidence="1" type="ORF">LTS18_003355</name>
</gene>
<protein>
    <submittedName>
        <fullName evidence="1">Uncharacterized protein</fullName>
    </submittedName>
</protein>
<sequence length="234" mass="25848">MPSTIVIGHLHAADKEARQKLLDALSRVMSYSQANEPGVIKFCLCFPLPEEDDGKSLFAIEDAKVEIPIPRYADQPAFDAHMSSLAVAELIKTFTAQPDLFSAETNVYVLPCGPGFTRPRIAQLDDPALVFASYGYRSGTMYAAISGAGGWTDLISDSETKQDGMLMYAVLPDEKAGMIRTVEAYESWQYLQHERVKSPAAKANQERNAGMGTGEKEVWRLRRVMGYLFKEGKA</sequence>
<evidence type="ECO:0000313" key="2">
    <source>
        <dbReference type="Proteomes" id="UP001186974"/>
    </source>
</evidence>
<name>A0ACC3D7C7_9PEZI</name>
<evidence type="ECO:0000313" key="1">
    <source>
        <dbReference type="EMBL" id="KAK3062781.1"/>
    </source>
</evidence>
<accession>A0ACC3D7C7</accession>
<dbReference type="Proteomes" id="UP001186974">
    <property type="component" value="Unassembled WGS sequence"/>
</dbReference>
<comment type="caution">
    <text evidence="1">The sequence shown here is derived from an EMBL/GenBank/DDBJ whole genome shotgun (WGS) entry which is preliminary data.</text>
</comment>
<keyword evidence="2" id="KW-1185">Reference proteome</keyword>
<proteinExistence type="predicted"/>